<organism evidence="7 8">
    <name type="scientific">Parnassius apollo</name>
    <name type="common">Apollo butterfly</name>
    <name type="synonym">Papilio apollo</name>
    <dbReference type="NCBI Taxonomy" id="110799"/>
    <lineage>
        <taxon>Eukaryota</taxon>
        <taxon>Metazoa</taxon>
        <taxon>Ecdysozoa</taxon>
        <taxon>Arthropoda</taxon>
        <taxon>Hexapoda</taxon>
        <taxon>Insecta</taxon>
        <taxon>Pterygota</taxon>
        <taxon>Neoptera</taxon>
        <taxon>Endopterygota</taxon>
        <taxon>Lepidoptera</taxon>
        <taxon>Glossata</taxon>
        <taxon>Ditrysia</taxon>
        <taxon>Papilionoidea</taxon>
        <taxon>Papilionidae</taxon>
        <taxon>Parnassiinae</taxon>
        <taxon>Parnassini</taxon>
        <taxon>Parnassius</taxon>
        <taxon>Parnassius</taxon>
    </lineage>
</organism>
<evidence type="ECO:0000256" key="5">
    <source>
        <dbReference type="SAM" id="MobiDB-lite"/>
    </source>
</evidence>
<comment type="caution">
    <text evidence="7">The sequence shown here is derived from an EMBL/GenBank/DDBJ whole genome shotgun (WGS) entry which is preliminary data.</text>
</comment>
<keyword evidence="8" id="KW-1185">Reference proteome</keyword>
<proteinExistence type="predicted"/>
<evidence type="ECO:0000313" key="8">
    <source>
        <dbReference type="Proteomes" id="UP000691718"/>
    </source>
</evidence>
<dbReference type="AlphaFoldDB" id="A0A8S3Y9S4"/>
<sequence>MDKLVFKEYTKRTFDKSSVWNSFLRTEDGSHAKCKLCKRILQCSNTTTCLHNHLKKQHPSVPDTRRNIRQIPATATPTTPTNEVVEEQDQRPMPKTKKSQNSRLLSEHQRR</sequence>
<feature type="region of interest" description="Disordered" evidence="5">
    <location>
        <begin position="56"/>
        <end position="111"/>
    </location>
</feature>
<dbReference type="Proteomes" id="UP000691718">
    <property type="component" value="Unassembled WGS sequence"/>
</dbReference>
<evidence type="ECO:0000256" key="4">
    <source>
        <dbReference type="PROSITE-ProRule" id="PRU00027"/>
    </source>
</evidence>
<protein>
    <submittedName>
        <fullName evidence="7">(apollo) hypothetical protein</fullName>
    </submittedName>
</protein>
<accession>A0A8S3Y9S4</accession>
<keyword evidence="1" id="KW-0479">Metal-binding</keyword>
<evidence type="ECO:0000256" key="2">
    <source>
        <dbReference type="ARBA" id="ARBA00022771"/>
    </source>
</evidence>
<dbReference type="GO" id="GO:0008270">
    <property type="term" value="F:zinc ion binding"/>
    <property type="evidence" value="ECO:0007669"/>
    <property type="project" value="UniProtKB-KW"/>
</dbReference>
<feature type="domain" description="BED-type" evidence="6">
    <location>
        <begin position="14"/>
        <end position="65"/>
    </location>
</feature>
<dbReference type="SMART" id="SM00614">
    <property type="entry name" value="ZnF_BED"/>
    <property type="match status" value="1"/>
</dbReference>
<name>A0A8S3Y9S4_PARAO</name>
<evidence type="ECO:0000256" key="1">
    <source>
        <dbReference type="ARBA" id="ARBA00022723"/>
    </source>
</evidence>
<evidence type="ECO:0000313" key="7">
    <source>
        <dbReference type="EMBL" id="CAG5051925.1"/>
    </source>
</evidence>
<dbReference type="PROSITE" id="PS50808">
    <property type="entry name" value="ZF_BED"/>
    <property type="match status" value="1"/>
</dbReference>
<dbReference type="EMBL" id="CAJQZP010001507">
    <property type="protein sequence ID" value="CAG5051925.1"/>
    <property type="molecule type" value="Genomic_DNA"/>
</dbReference>
<evidence type="ECO:0000259" key="6">
    <source>
        <dbReference type="PROSITE" id="PS50808"/>
    </source>
</evidence>
<keyword evidence="3" id="KW-0862">Zinc</keyword>
<reference evidence="7" key="1">
    <citation type="submission" date="2021-04" db="EMBL/GenBank/DDBJ databases">
        <authorList>
            <person name="Tunstrom K."/>
        </authorList>
    </citation>
    <scope>NUCLEOTIDE SEQUENCE</scope>
</reference>
<evidence type="ECO:0000256" key="3">
    <source>
        <dbReference type="ARBA" id="ARBA00022833"/>
    </source>
</evidence>
<feature type="compositionally biased region" description="Low complexity" evidence="5">
    <location>
        <begin position="72"/>
        <end position="81"/>
    </location>
</feature>
<dbReference type="InterPro" id="IPR003656">
    <property type="entry name" value="Znf_BED"/>
</dbReference>
<keyword evidence="2 4" id="KW-0863">Zinc-finger</keyword>
<gene>
    <name evidence="7" type="ORF">PAPOLLO_LOCUS25232</name>
</gene>
<dbReference type="Pfam" id="PF02892">
    <property type="entry name" value="zf-BED"/>
    <property type="match status" value="1"/>
</dbReference>
<dbReference type="GO" id="GO:0003677">
    <property type="term" value="F:DNA binding"/>
    <property type="evidence" value="ECO:0007669"/>
    <property type="project" value="InterPro"/>
</dbReference>
<dbReference type="OrthoDB" id="7141071at2759"/>